<protein>
    <submittedName>
        <fullName evidence="7">Glycosyltransferase</fullName>
    </submittedName>
</protein>
<dbReference type="PANTHER" id="PTHR11062:SF337">
    <property type="entry name" value="OS04G0109900 PROTEIN"/>
    <property type="match status" value="1"/>
</dbReference>
<keyword evidence="4" id="KW-0735">Signal-anchor</keyword>
<reference evidence="7 9" key="2">
    <citation type="submission" date="2019-11" db="EMBL/GenBank/DDBJ databases">
        <title>A de novo genome assembly of a pear dwarfing rootstock.</title>
        <authorList>
            <person name="Wang F."/>
            <person name="Wang J."/>
            <person name="Li S."/>
            <person name="Zhang Y."/>
            <person name="Fang M."/>
            <person name="Ma L."/>
            <person name="Zhao Y."/>
            <person name="Jiang S."/>
        </authorList>
    </citation>
    <scope>NUCLEOTIDE SEQUENCE [LARGE SCALE GENOMIC DNA]</scope>
    <source>
        <strain evidence="7">S2</strain>
        <tissue evidence="7">Leaf</tissue>
    </source>
</reference>
<dbReference type="GO" id="GO:0016757">
    <property type="term" value="F:glycosyltransferase activity"/>
    <property type="evidence" value="ECO:0007669"/>
    <property type="project" value="UniProtKB-KW"/>
</dbReference>
<name>A0A5N5I6E7_9ROSA</name>
<evidence type="ECO:0000256" key="2">
    <source>
        <dbReference type="ARBA" id="ARBA00010271"/>
    </source>
</evidence>
<evidence type="ECO:0000313" key="8">
    <source>
        <dbReference type="EMBL" id="KAB2634560.1"/>
    </source>
</evidence>
<evidence type="ECO:0000256" key="5">
    <source>
        <dbReference type="ARBA" id="ARBA00023034"/>
    </source>
</evidence>
<organism evidence="7 9">
    <name type="scientific">Pyrus ussuriensis x Pyrus communis</name>
    <dbReference type="NCBI Taxonomy" id="2448454"/>
    <lineage>
        <taxon>Eukaryota</taxon>
        <taxon>Viridiplantae</taxon>
        <taxon>Streptophyta</taxon>
        <taxon>Embryophyta</taxon>
        <taxon>Tracheophyta</taxon>
        <taxon>Spermatophyta</taxon>
        <taxon>Magnoliopsida</taxon>
        <taxon>eudicotyledons</taxon>
        <taxon>Gunneridae</taxon>
        <taxon>Pentapetalae</taxon>
        <taxon>rosids</taxon>
        <taxon>fabids</taxon>
        <taxon>Rosales</taxon>
        <taxon>Rosaceae</taxon>
        <taxon>Amygdaloideae</taxon>
        <taxon>Maleae</taxon>
        <taxon>Pyrus</taxon>
    </lineage>
</organism>
<evidence type="ECO:0000256" key="1">
    <source>
        <dbReference type="ARBA" id="ARBA00004323"/>
    </source>
</evidence>
<keyword evidence="9" id="KW-1185">Reference proteome</keyword>
<sequence>MMLKSKFFLCPSGHEVASRRIVEAINAECVLVIVSEHYALPFSEVLRWEAFSVKVEVSEIWRLKEVLMGVPEKYRWLVENLRVVRRHFELNQSAKRFDVFHMTLHSVWLRRINLGLAEIIIFFCLYIW</sequence>
<dbReference type="Proteomes" id="UP000327157">
    <property type="component" value="Unassembled WGS sequence"/>
</dbReference>
<dbReference type="Pfam" id="PF03016">
    <property type="entry name" value="Exostosin_GT47"/>
    <property type="match status" value="1"/>
</dbReference>
<dbReference type="AlphaFoldDB" id="A0A5N5I6E7"/>
<keyword evidence="4" id="KW-0812">Transmembrane</keyword>
<reference evidence="7 9" key="1">
    <citation type="submission" date="2019-09" db="EMBL/GenBank/DDBJ databases">
        <authorList>
            <person name="Ou C."/>
        </authorList>
    </citation>
    <scope>NUCLEOTIDE SEQUENCE [LARGE SCALE GENOMIC DNA]</scope>
    <source>
        <strain evidence="7">S2</strain>
        <tissue evidence="7">Leaf</tissue>
    </source>
</reference>
<comment type="subcellular location">
    <subcellularLocation>
        <location evidence="1">Golgi apparatus membrane</location>
        <topology evidence="1">Single-pass type II membrane protein</topology>
    </subcellularLocation>
</comment>
<keyword evidence="7" id="KW-0808">Transferase</keyword>
<dbReference type="EMBL" id="SMOL01000107">
    <property type="protein sequence ID" value="KAB2634012.1"/>
    <property type="molecule type" value="Genomic_DNA"/>
</dbReference>
<dbReference type="InterPro" id="IPR040911">
    <property type="entry name" value="Exostosin_GT47"/>
</dbReference>
<keyword evidence="5" id="KW-0333">Golgi apparatus</keyword>
<evidence type="ECO:0000313" key="9">
    <source>
        <dbReference type="Proteomes" id="UP000327157"/>
    </source>
</evidence>
<dbReference type="OrthoDB" id="1924787at2759"/>
<gene>
    <name evidence="8" type="ORF">D8674_039176</name>
    <name evidence="7" type="ORF">D8674_039195</name>
</gene>
<comment type="similarity">
    <text evidence="2">Belongs to the glycosyltransferase 47 family.</text>
</comment>
<keyword evidence="3" id="KW-0328">Glycosyltransferase</keyword>
<dbReference type="GO" id="GO:0000139">
    <property type="term" value="C:Golgi membrane"/>
    <property type="evidence" value="ECO:0007669"/>
    <property type="project" value="UniProtKB-SubCell"/>
</dbReference>
<evidence type="ECO:0000313" key="7">
    <source>
        <dbReference type="EMBL" id="KAB2634012.1"/>
    </source>
</evidence>
<evidence type="ECO:0000256" key="3">
    <source>
        <dbReference type="ARBA" id="ARBA00022676"/>
    </source>
</evidence>
<feature type="domain" description="Exostosin GT47" evidence="6">
    <location>
        <begin position="1"/>
        <end position="68"/>
    </location>
</feature>
<comment type="caution">
    <text evidence="7">The sequence shown here is derived from an EMBL/GenBank/DDBJ whole genome shotgun (WGS) entry which is preliminary data.</text>
</comment>
<accession>A0A5N5I6E7</accession>
<dbReference type="EMBL" id="SMOL01000052">
    <property type="protein sequence ID" value="KAB2634560.1"/>
    <property type="molecule type" value="Genomic_DNA"/>
</dbReference>
<dbReference type="InterPro" id="IPR004263">
    <property type="entry name" value="Exostosin"/>
</dbReference>
<dbReference type="PANTHER" id="PTHR11062">
    <property type="entry name" value="EXOSTOSIN HEPARAN SULFATE GLYCOSYLTRANSFERASE -RELATED"/>
    <property type="match status" value="1"/>
</dbReference>
<evidence type="ECO:0000256" key="4">
    <source>
        <dbReference type="ARBA" id="ARBA00022968"/>
    </source>
</evidence>
<evidence type="ECO:0000259" key="6">
    <source>
        <dbReference type="Pfam" id="PF03016"/>
    </source>
</evidence>
<proteinExistence type="inferred from homology"/>